<evidence type="ECO:0000313" key="2">
    <source>
        <dbReference type="Proteomes" id="UP000218160"/>
    </source>
</evidence>
<sequence>MKYGYHKRSLFETAMALVKNLLGGKLSLGDHNAEISETYAMKKS</sequence>
<proteinExistence type="predicted"/>
<keyword evidence="2" id="KW-1185">Reference proteome</keyword>
<accession>A0A291B8Y0</accession>
<evidence type="ECO:0000313" key="1">
    <source>
        <dbReference type="EMBL" id="ATF09433.1"/>
    </source>
</evidence>
<gene>
    <name evidence="1" type="ORF">BTN50_0927</name>
</gene>
<name>A0A291B8Y0_9GAMM</name>
<dbReference type="KEGG" id="elux:BTN50_0927"/>
<organism evidence="1 2">
    <name type="scientific">Candidatus Enterovibrio altilux</name>
    <dbReference type="NCBI Taxonomy" id="1927128"/>
    <lineage>
        <taxon>Bacteria</taxon>
        <taxon>Pseudomonadati</taxon>
        <taxon>Pseudomonadota</taxon>
        <taxon>Gammaproteobacteria</taxon>
        <taxon>Vibrionales</taxon>
        <taxon>Vibrionaceae</taxon>
        <taxon>Enterovibrio</taxon>
    </lineage>
</organism>
<dbReference type="Proteomes" id="UP000218160">
    <property type="component" value="Chromosome 1"/>
</dbReference>
<dbReference type="AlphaFoldDB" id="A0A291B8Y0"/>
<protein>
    <submittedName>
        <fullName evidence="1">Mobile element protein</fullName>
    </submittedName>
</protein>
<reference evidence="2" key="1">
    <citation type="submission" date="2017-04" db="EMBL/GenBank/DDBJ databases">
        <title>Genome evolution of the luminous symbionts of deep sea anglerfish.</title>
        <authorList>
            <person name="Hendry T.A."/>
        </authorList>
    </citation>
    <scope>NUCLEOTIDE SEQUENCE [LARGE SCALE GENOMIC DNA]</scope>
</reference>
<dbReference type="EMBL" id="CP020660">
    <property type="protein sequence ID" value="ATF09433.1"/>
    <property type="molecule type" value="Genomic_DNA"/>
</dbReference>